<comment type="subcellular location">
    <subcellularLocation>
        <location evidence="1">Peroxisome</location>
    </subcellularLocation>
</comment>
<keyword evidence="2" id="KW-0576">Peroxisome</keyword>
<protein>
    <recommendedName>
        <fullName evidence="7">Luciferin 4-monooxygenase</fullName>
    </recommendedName>
</protein>
<evidence type="ECO:0008006" key="7">
    <source>
        <dbReference type="Google" id="ProtNLM"/>
    </source>
</evidence>
<accession>A0A9D4Q7P2</accession>
<evidence type="ECO:0000256" key="2">
    <source>
        <dbReference type="ARBA" id="ARBA00023140"/>
    </source>
</evidence>
<evidence type="ECO:0000313" key="6">
    <source>
        <dbReference type="Proteomes" id="UP000821837"/>
    </source>
</evidence>
<dbReference type="InterPro" id="IPR045851">
    <property type="entry name" value="AMP-bd_C_sf"/>
</dbReference>
<dbReference type="InterPro" id="IPR000873">
    <property type="entry name" value="AMP-dep_synth/lig_dom"/>
</dbReference>
<evidence type="ECO:0000256" key="1">
    <source>
        <dbReference type="ARBA" id="ARBA00004275"/>
    </source>
</evidence>
<dbReference type="Gene3D" id="3.40.50.12780">
    <property type="entry name" value="N-terminal domain of ligase-like"/>
    <property type="match status" value="1"/>
</dbReference>
<dbReference type="GO" id="GO:0005777">
    <property type="term" value="C:peroxisome"/>
    <property type="evidence" value="ECO:0007669"/>
    <property type="project" value="UniProtKB-SubCell"/>
</dbReference>
<keyword evidence="6" id="KW-1185">Reference proteome</keyword>
<proteinExistence type="predicted"/>
<dbReference type="AlphaFoldDB" id="A0A9D4Q7P2"/>
<evidence type="ECO:0000313" key="5">
    <source>
        <dbReference type="EMBL" id="KAH7969879.1"/>
    </source>
</evidence>
<dbReference type="PANTHER" id="PTHR24096:SF422">
    <property type="entry name" value="BCDNA.GH02901"/>
    <property type="match status" value="1"/>
</dbReference>
<feature type="domain" description="AMP-binding enzyme C-terminal" evidence="4">
    <location>
        <begin position="277"/>
        <end position="359"/>
    </location>
</feature>
<comment type="caution">
    <text evidence="5">The sequence shown here is derived from an EMBL/GenBank/DDBJ whole genome shotgun (WGS) entry which is preliminary data.</text>
</comment>
<dbReference type="PANTHER" id="PTHR24096">
    <property type="entry name" value="LONG-CHAIN-FATTY-ACID--COA LIGASE"/>
    <property type="match status" value="1"/>
</dbReference>
<dbReference type="GO" id="GO:0016405">
    <property type="term" value="F:CoA-ligase activity"/>
    <property type="evidence" value="ECO:0007669"/>
    <property type="project" value="TreeGrafter"/>
</dbReference>
<dbReference type="InterPro" id="IPR025110">
    <property type="entry name" value="AMP-bd_C"/>
</dbReference>
<feature type="domain" description="AMP-dependent synthetase/ligase" evidence="3">
    <location>
        <begin position="13"/>
        <end position="108"/>
    </location>
</feature>
<sequence>MKKIKKIAEKCDTKATAALFFPTQLQALVREMQRTDRGMPTMRVVVAGGSVLTASTAEAARKSFTGLKLLLNIYGMTESSGIVTSQPKTGDVPTDVDVGVPVTGVQIKAAPLIERTLTNPKGIGRSSSTFYRLSNVALTGLPKLLSDIPNLHHSLHADDLGLWITHGSHGQIKEAVQTAINWVDRYIDTAGLNCSVVDVYTRQKLGPYETGEICFRSLSVMRGYYKRPKETAELFDGDGWCKSGDAGYYDEHGRLYIVERLKQMIKCMDNQVVPAELEELLLRQYADEIEEVSVVGVPHPDFGEAPAAAIVLTEKGREQDVLSLAEKIKATISSNLAVHKHLYGGVYFVDSFPKTETAKVNRRALARSLLKV</sequence>
<dbReference type="SUPFAM" id="SSF56801">
    <property type="entry name" value="Acetyl-CoA synthetase-like"/>
    <property type="match status" value="2"/>
</dbReference>
<name>A0A9D4Q7P2_RHISA</name>
<dbReference type="Gene3D" id="2.30.38.10">
    <property type="entry name" value="Luciferase, Domain 3"/>
    <property type="match status" value="1"/>
</dbReference>
<reference evidence="5" key="2">
    <citation type="submission" date="2021-09" db="EMBL/GenBank/DDBJ databases">
        <authorList>
            <person name="Jia N."/>
            <person name="Wang J."/>
            <person name="Shi W."/>
            <person name="Du L."/>
            <person name="Sun Y."/>
            <person name="Zhan W."/>
            <person name="Jiang J."/>
            <person name="Wang Q."/>
            <person name="Zhang B."/>
            <person name="Ji P."/>
            <person name="Sakyi L.B."/>
            <person name="Cui X."/>
            <person name="Yuan T."/>
            <person name="Jiang B."/>
            <person name="Yang W."/>
            <person name="Lam T.T.-Y."/>
            <person name="Chang Q."/>
            <person name="Ding S."/>
            <person name="Wang X."/>
            <person name="Zhu J."/>
            <person name="Ruan X."/>
            <person name="Zhao L."/>
            <person name="Wei J."/>
            <person name="Que T."/>
            <person name="Du C."/>
            <person name="Cheng J."/>
            <person name="Dai P."/>
            <person name="Han X."/>
            <person name="Huang E."/>
            <person name="Gao Y."/>
            <person name="Liu J."/>
            <person name="Shao H."/>
            <person name="Ye R."/>
            <person name="Li L."/>
            <person name="Wei W."/>
            <person name="Wang X."/>
            <person name="Wang C."/>
            <person name="Huo Q."/>
            <person name="Li W."/>
            <person name="Guo W."/>
            <person name="Chen H."/>
            <person name="Chen S."/>
            <person name="Zhou L."/>
            <person name="Zhou L."/>
            <person name="Ni X."/>
            <person name="Tian J."/>
            <person name="Zhou Y."/>
            <person name="Sheng Y."/>
            <person name="Liu T."/>
            <person name="Pan Y."/>
            <person name="Xia L."/>
            <person name="Li J."/>
            <person name="Zhao F."/>
            <person name="Cao W."/>
        </authorList>
    </citation>
    <scope>NUCLEOTIDE SEQUENCE</scope>
    <source>
        <strain evidence="5">Rsan-2018</strain>
        <tissue evidence="5">Larvae</tissue>
    </source>
</reference>
<dbReference type="Pfam" id="PF00501">
    <property type="entry name" value="AMP-binding"/>
    <property type="match status" value="1"/>
</dbReference>
<dbReference type="VEuPathDB" id="VectorBase:RSAN_056905"/>
<gene>
    <name evidence="5" type="ORF">HPB52_022400</name>
</gene>
<reference evidence="5" key="1">
    <citation type="journal article" date="2020" name="Cell">
        <title>Large-Scale Comparative Analyses of Tick Genomes Elucidate Their Genetic Diversity and Vector Capacities.</title>
        <authorList>
            <consortium name="Tick Genome and Microbiome Consortium (TIGMIC)"/>
            <person name="Jia N."/>
            <person name="Wang J."/>
            <person name="Shi W."/>
            <person name="Du L."/>
            <person name="Sun Y."/>
            <person name="Zhan W."/>
            <person name="Jiang J.F."/>
            <person name="Wang Q."/>
            <person name="Zhang B."/>
            <person name="Ji P."/>
            <person name="Bell-Sakyi L."/>
            <person name="Cui X.M."/>
            <person name="Yuan T.T."/>
            <person name="Jiang B.G."/>
            <person name="Yang W.F."/>
            <person name="Lam T.T."/>
            <person name="Chang Q.C."/>
            <person name="Ding S.J."/>
            <person name="Wang X.J."/>
            <person name="Zhu J.G."/>
            <person name="Ruan X.D."/>
            <person name="Zhao L."/>
            <person name="Wei J.T."/>
            <person name="Ye R.Z."/>
            <person name="Que T.C."/>
            <person name="Du C.H."/>
            <person name="Zhou Y.H."/>
            <person name="Cheng J.X."/>
            <person name="Dai P.F."/>
            <person name="Guo W.B."/>
            <person name="Han X.H."/>
            <person name="Huang E.J."/>
            <person name="Li L.F."/>
            <person name="Wei W."/>
            <person name="Gao Y.C."/>
            <person name="Liu J.Z."/>
            <person name="Shao H.Z."/>
            <person name="Wang X."/>
            <person name="Wang C.C."/>
            <person name="Yang T.C."/>
            <person name="Huo Q.B."/>
            <person name="Li W."/>
            <person name="Chen H.Y."/>
            <person name="Chen S.E."/>
            <person name="Zhou L.G."/>
            <person name="Ni X.B."/>
            <person name="Tian J.H."/>
            <person name="Sheng Y."/>
            <person name="Liu T."/>
            <person name="Pan Y.S."/>
            <person name="Xia L.Y."/>
            <person name="Li J."/>
            <person name="Zhao F."/>
            <person name="Cao W.C."/>
        </authorList>
    </citation>
    <scope>NUCLEOTIDE SEQUENCE</scope>
    <source>
        <strain evidence="5">Rsan-2018</strain>
    </source>
</reference>
<dbReference type="Proteomes" id="UP000821837">
    <property type="component" value="Unassembled WGS sequence"/>
</dbReference>
<evidence type="ECO:0000259" key="4">
    <source>
        <dbReference type="Pfam" id="PF13193"/>
    </source>
</evidence>
<dbReference type="InterPro" id="IPR042099">
    <property type="entry name" value="ANL_N_sf"/>
</dbReference>
<dbReference type="Pfam" id="PF13193">
    <property type="entry name" value="AMP-binding_C"/>
    <property type="match status" value="1"/>
</dbReference>
<evidence type="ECO:0000259" key="3">
    <source>
        <dbReference type="Pfam" id="PF00501"/>
    </source>
</evidence>
<dbReference type="EMBL" id="JABSTV010001248">
    <property type="protein sequence ID" value="KAH7969879.1"/>
    <property type="molecule type" value="Genomic_DNA"/>
</dbReference>
<dbReference type="Gene3D" id="3.30.300.30">
    <property type="match status" value="1"/>
</dbReference>
<dbReference type="VEuPathDB" id="VectorBase:RSAN_032734"/>
<organism evidence="5 6">
    <name type="scientific">Rhipicephalus sanguineus</name>
    <name type="common">Brown dog tick</name>
    <name type="synonym">Ixodes sanguineus</name>
    <dbReference type="NCBI Taxonomy" id="34632"/>
    <lineage>
        <taxon>Eukaryota</taxon>
        <taxon>Metazoa</taxon>
        <taxon>Ecdysozoa</taxon>
        <taxon>Arthropoda</taxon>
        <taxon>Chelicerata</taxon>
        <taxon>Arachnida</taxon>
        <taxon>Acari</taxon>
        <taxon>Parasitiformes</taxon>
        <taxon>Ixodida</taxon>
        <taxon>Ixodoidea</taxon>
        <taxon>Ixodidae</taxon>
        <taxon>Rhipicephalinae</taxon>
        <taxon>Rhipicephalus</taxon>
        <taxon>Rhipicephalus</taxon>
    </lineage>
</organism>